<protein>
    <submittedName>
        <fullName evidence="2">Uncharacterized protein</fullName>
    </submittedName>
</protein>
<dbReference type="Proteomes" id="UP000226431">
    <property type="component" value="Unassembled WGS sequence"/>
</dbReference>
<name>A0A2C5Z528_9HYPO</name>
<gene>
    <name evidence="2" type="ORF">CDD80_3064</name>
</gene>
<sequence>MFRTATQQQQQQQQQPRESPSRTNKAKQRRRRPAASRPDASDLGQRSGDERAATAAVWGDEAGTERRTTGRQGPRRRQRATKR</sequence>
<feature type="region of interest" description="Disordered" evidence="1">
    <location>
        <begin position="1"/>
        <end position="83"/>
    </location>
</feature>
<accession>A0A2C5Z528</accession>
<keyword evidence="3" id="KW-1185">Reference proteome</keyword>
<proteinExistence type="predicted"/>
<feature type="compositionally biased region" description="Basic residues" evidence="1">
    <location>
        <begin position="73"/>
        <end position="83"/>
    </location>
</feature>
<feature type="compositionally biased region" description="Basic residues" evidence="1">
    <location>
        <begin position="24"/>
        <end position="34"/>
    </location>
</feature>
<evidence type="ECO:0000313" key="2">
    <source>
        <dbReference type="EMBL" id="PHH74484.1"/>
    </source>
</evidence>
<comment type="caution">
    <text evidence="2">The sequence shown here is derived from an EMBL/GenBank/DDBJ whole genome shotgun (WGS) entry which is preliminary data.</text>
</comment>
<reference evidence="2 3" key="1">
    <citation type="submission" date="2017-06" db="EMBL/GenBank/DDBJ databases">
        <title>Ant-infecting Ophiocordyceps genomes reveal a high diversity of potential behavioral manipulation genes and a possible major role for enterotoxins.</title>
        <authorList>
            <person name="De Bekker C."/>
            <person name="Evans H.C."/>
            <person name="Brachmann A."/>
            <person name="Hughes D.P."/>
        </authorList>
    </citation>
    <scope>NUCLEOTIDE SEQUENCE [LARGE SCALE GENOMIC DNA]</scope>
    <source>
        <strain evidence="2 3">Map16</strain>
    </source>
</reference>
<dbReference type="EMBL" id="NJES01000271">
    <property type="protein sequence ID" value="PHH74484.1"/>
    <property type="molecule type" value="Genomic_DNA"/>
</dbReference>
<dbReference type="AlphaFoldDB" id="A0A2C5Z528"/>
<organism evidence="2 3">
    <name type="scientific">Ophiocordyceps camponoti-rufipedis</name>
    <dbReference type="NCBI Taxonomy" id="2004952"/>
    <lineage>
        <taxon>Eukaryota</taxon>
        <taxon>Fungi</taxon>
        <taxon>Dikarya</taxon>
        <taxon>Ascomycota</taxon>
        <taxon>Pezizomycotina</taxon>
        <taxon>Sordariomycetes</taxon>
        <taxon>Hypocreomycetidae</taxon>
        <taxon>Hypocreales</taxon>
        <taxon>Ophiocordycipitaceae</taxon>
        <taxon>Ophiocordyceps</taxon>
    </lineage>
</organism>
<evidence type="ECO:0000256" key="1">
    <source>
        <dbReference type="SAM" id="MobiDB-lite"/>
    </source>
</evidence>
<evidence type="ECO:0000313" key="3">
    <source>
        <dbReference type="Proteomes" id="UP000226431"/>
    </source>
</evidence>